<dbReference type="KEGG" id="bkw:BkAM31D_20105"/>
<organism evidence="1 2">
    <name type="scientific">Halalkalibacter krulwichiae</name>
    <dbReference type="NCBI Taxonomy" id="199441"/>
    <lineage>
        <taxon>Bacteria</taxon>
        <taxon>Bacillati</taxon>
        <taxon>Bacillota</taxon>
        <taxon>Bacilli</taxon>
        <taxon>Bacillales</taxon>
        <taxon>Bacillaceae</taxon>
        <taxon>Halalkalibacter</taxon>
    </lineage>
</organism>
<protein>
    <submittedName>
        <fullName evidence="1">Uncharacterized protein</fullName>
    </submittedName>
</protein>
<sequence length="80" mass="9139">MFKGVMDDFKVKHYLAEIDHVSDKLKSWSWDIYIAANEKEILGKALAPAQGVEVPWTPLGGHDLLEEMMTICEEQMPKHP</sequence>
<accession>A0A1X9MET8</accession>
<dbReference type="AlphaFoldDB" id="A0A1X9MET8"/>
<reference evidence="1 2" key="1">
    <citation type="submission" date="2017-04" db="EMBL/GenBank/DDBJ databases">
        <title>Bacillus krulwichiae AM31D Genome sequencing and assembly.</title>
        <authorList>
            <person name="Krulwich T.A."/>
            <person name="Anastor L."/>
            <person name="Ehrlich R."/>
            <person name="Ehrlich G.D."/>
            <person name="Janto B."/>
        </authorList>
    </citation>
    <scope>NUCLEOTIDE SEQUENCE [LARGE SCALE GENOMIC DNA]</scope>
    <source>
        <strain evidence="1 2">AM31D</strain>
    </source>
</reference>
<dbReference type="RefSeq" id="WP_066156561.1">
    <property type="nucleotide sequence ID" value="NZ_CP020814.1"/>
</dbReference>
<keyword evidence="2" id="KW-1185">Reference proteome</keyword>
<dbReference type="EMBL" id="CP020814">
    <property type="protein sequence ID" value="ARK31959.1"/>
    <property type="molecule type" value="Genomic_DNA"/>
</dbReference>
<evidence type="ECO:0000313" key="1">
    <source>
        <dbReference type="EMBL" id="ARK31959.1"/>
    </source>
</evidence>
<gene>
    <name evidence="1" type="ORF">BkAM31D_20105</name>
</gene>
<dbReference type="Proteomes" id="UP000193006">
    <property type="component" value="Chromosome"/>
</dbReference>
<name>A0A1X9MET8_9BACI</name>
<evidence type="ECO:0000313" key="2">
    <source>
        <dbReference type="Proteomes" id="UP000193006"/>
    </source>
</evidence>
<proteinExistence type="predicted"/>